<evidence type="ECO:0000259" key="3">
    <source>
        <dbReference type="Pfam" id="PF26109"/>
    </source>
</evidence>
<accession>V1H6A4</accession>
<dbReference type="EMBL" id="AOXI01000002">
    <property type="protein sequence ID" value="ESE88148.1"/>
    <property type="molecule type" value="Genomic_DNA"/>
</dbReference>
<organism evidence="4 5">
    <name type="scientific">Salmonella enterica subsp. indica serovar 6,14,25:z10:1,(2),7 str. 1121</name>
    <dbReference type="NCBI Taxonomy" id="1173950"/>
    <lineage>
        <taxon>Bacteria</taxon>
        <taxon>Pseudomonadati</taxon>
        <taxon>Pseudomonadota</taxon>
        <taxon>Gammaproteobacteria</taxon>
        <taxon>Enterobacterales</taxon>
        <taxon>Enterobacteriaceae</taxon>
        <taxon>Salmonella</taxon>
    </lineage>
</organism>
<dbReference type="InterPro" id="IPR026881">
    <property type="entry name" value="WYL_dom"/>
</dbReference>
<evidence type="ECO:0000313" key="5">
    <source>
        <dbReference type="Proteomes" id="UP000017304"/>
    </source>
</evidence>
<dbReference type="Pfam" id="PF26107">
    <property type="entry name" value="BrxR_CTD"/>
    <property type="match status" value="1"/>
</dbReference>
<evidence type="ECO:0000259" key="1">
    <source>
        <dbReference type="Pfam" id="PF13280"/>
    </source>
</evidence>
<evidence type="ECO:0000313" key="4">
    <source>
        <dbReference type="EMBL" id="ESE88148.1"/>
    </source>
</evidence>
<dbReference type="AlphaFoldDB" id="V1H6A4"/>
<dbReference type="InterPro" id="IPR059019">
    <property type="entry name" value="WHD_CapW"/>
</dbReference>
<dbReference type="PATRIC" id="fig|1173950.3.peg.230"/>
<dbReference type="InterPro" id="IPR051534">
    <property type="entry name" value="CBASS_pafABC_assoc_protein"/>
</dbReference>
<dbReference type="Pfam" id="PF26109">
    <property type="entry name" value="WHD_BrxR"/>
    <property type="match status" value="1"/>
</dbReference>
<gene>
    <name evidence="4" type="ORF">SEI61121_01065</name>
</gene>
<feature type="domain" description="DNA-binding transcriptional repressor CapW C-terminal dimerisation" evidence="2">
    <location>
        <begin position="201"/>
        <end position="267"/>
    </location>
</feature>
<reference evidence="4 5" key="1">
    <citation type="journal article" date="2013" name="Genome Biol. Evol.">
        <title>Phylogenetic diversity of the enteric pathogen Salmonella enterica subsp. enterica inferred from genome-wide reference-free SNP characters.</title>
        <authorList>
            <person name="Timme R.E."/>
            <person name="Pettengill J.B."/>
            <person name="Allard M.W."/>
            <person name="Strain E."/>
            <person name="Barrangou R."/>
            <person name="Wehnes C."/>
            <person name="Van Kessel J.S."/>
            <person name="Karns J.S."/>
            <person name="Musser S.M."/>
            <person name="Brown E.W."/>
        </authorList>
    </citation>
    <scope>NUCLEOTIDE SEQUENCE [LARGE SCALE GENOMIC DNA]</scope>
    <source>
        <strain evidence="4 5">1121</strain>
    </source>
</reference>
<comment type="caution">
    <text evidence="4">The sequence shown here is derived from an EMBL/GenBank/DDBJ whole genome shotgun (WGS) entry which is preliminary data.</text>
</comment>
<dbReference type="Proteomes" id="UP000017304">
    <property type="component" value="Unassembled WGS sequence"/>
</dbReference>
<dbReference type="PANTHER" id="PTHR34580:SF3">
    <property type="entry name" value="PROTEIN PAFB"/>
    <property type="match status" value="1"/>
</dbReference>
<dbReference type="PANTHER" id="PTHR34580">
    <property type="match status" value="1"/>
</dbReference>
<evidence type="ECO:0000259" key="2">
    <source>
        <dbReference type="Pfam" id="PF26107"/>
    </source>
</evidence>
<protein>
    <submittedName>
        <fullName evidence="4">Uncharacterized protein</fullName>
    </submittedName>
</protein>
<dbReference type="InterPro" id="IPR016634">
    <property type="entry name" value="CapW-like"/>
</dbReference>
<dbReference type="PROSITE" id="PS52050">
    <property type="entry name" value="WYL"/>
    <property type="match status" value="1"/>
</dbReference>
<dbReference type="Pfam" id="PF13280">
    <property type="entry name" value="WYL"/>
    <property type="match status" value="1"/>
</dbReference>
<dbReference type="PIRSF" id="PIRSF015558">
    <property type="entry name" value="Txn_reg_DeoR_prd"/>
    <property type="match status" value="1"/>
</dbReference>
<feature type="domain" description="WYL" evidence="1">
    <location>
        <begin position="114"/>
        <end position="178"/>
    </location>
</feature>
<name>V1H6A4_SALER</name>
<proteinExistence type="predicted"/>
<dbReference type="STRING" id="1173950.SEI61121_01065"/>
<sequence length="285" mass="33227">MNHAQLERLKFIEFQLYFMGEIARSILIKKFRIAPAGATRDLACYRELAPNNIIFDNRHKIYRINHDFKPLFFHPTQYVLSELTRNMDNPLEDSIPFQISNESPSILNYPNIDVLASLCRSIKAGTPLDIDYYSMSSGKTHRVIVPFALVDTGLRWHVRAFDRKSQEFRDFVINRIENPVQLNESSKHYELPEKDIQWMRIIELELVPHPRLNHPEIIEKDFGMSNGKLIFHVRAAIAGYMLQRWSIDSSSDHCLTGENFRLWLKDPLVLYGVENAHLAPGYNSK</sequence>
<dbReference type="InterPro" id="IPR059020">
    <property type="entry name" value="CapW_CTD"/>
</dbReference>
<feature type="domain" description="DNA-binding transcriptional repressor CapW winged helix-turn-helix" evidence="3">
    <location>
        <begin position="6"/>
        <end position="76"/>
    </location>
</feature>